<evidence type="ECO:0000256" key="3">
    <source>
        <dbReference type="ARBA" id="ARBA00022741"/>
    </source>
</evidence>
<dbReference type="PROSITE" id="PS50011">
    <property type="entry name" value="PROTEIN_KINASE_DOM"/>
    <property type="match status" value="1"/>
</dbReference>
<dbReference type="Gene3D" id="3.30.200.20">
    <property type="entry name" value="Phosphorylase Kinase, domain 1"/>
    <property type="match status" value="1"/>
</dbReference>
<dbReference type="PROSITE" id="PS00107">
    <property type="entry name" value="PROTEIN_KINASE_ATP"/>
    <property type="match status" value="1"/>
</dbReference>
<evidence type="ECO:0000313" key="10">
    <source>
        <dbReference type="EMBL" id="MDC0716320.1"/>
    </source>
</evidence>
<dbReference type="PROSITE" id="PS00108">
    <property type="entry name" value="PROTEIN_KINASE_ST"/>
    <property type="match status" value="1"/>
</dbReference>
<dbReference type="Pfam" id="PF00027">
    <property type="entry name" value="cNMP_binding"/>
    <property type="match status" value="1"/>
</dbReference>
<keyword evidence="6" id="KW-0142">cGMP-binding</keyword>
<feature type="binding site" evidence="7">
    <location>
        <position position="96"/>
    </location>
    <ligand>
        <name>ATP</name>
        <dbReference type="ChEBI" id="CHEBI:30616"/>
    </ligand>
</feature>
<keyword evidence="11" id="KW-1185">Reference proteome</keyword>
<evidence type="ECO:0000256" key="1">
    <source>
        <dbReference type="ARBA" id="ARBA00022535"/>
    </source>
</evidence>
<dbReference type="InterPro" id="IPR008271">
    <property type="entry name" value="Ser/Thr_kinase_AS"/>
</dbReference>
<protein>
    <submittedName>
        <fullName evidence="10">Serine/threonine-protein kinase</fullName>
    </submittedName>
</protein>
<dbReference type="CDD" id="cd00038">
    <property type="entry name" value="CAP_ED"/>
    <property type="match status" value="1"/>
</dbReference>
<comment type="caution">
    <text evidence="10">The sequence shown here is derived from an EMBL/GenBank/DDBJ whole genome shotgun (WGS) entry which is preliminary data.</text>
</comment>
<evidence type="ECO:0000259" key="8">
    <source>
        <dbReference type="PROSITE" id="PS50011"/>
    </source>
</evidence>
<dbReference type="InterPro" id="IPR014710">
    <property type="entry name" value="RmlC-like_jellyroll"/>
</dbReference>
<dbReference type="PANTHER" id="PTHR43289">
    <property type="entry name" value="MITOGEN-ACTIVATED PROTEIN KINASE KINASE KINASE 20-RELATED"/>
    <property type="match status" value="1"/>
</dbReference>
<dbReference type="InterPro" id="IPR011009">
    <property type="entry name" value="Kinase-like_dom_sf"/>
</dbReference>
<evidence type="ECO:0000256" key="4">
    <source>
        <dbReference type="ARBA" id="ARBA00022777"/>
    </source>
</evidence>
<keyword evidence="2" id="KW-0808">Transferase</keyword>
<evidence type="ECO:0000256" key="7">
    <source>
        <dbReference type="PROSITE-ProRule" id="PRU10141"/>
    </source>
</evidence>
<dbReference type="Pfam" id="PF00069">
    <property type="entry name" value="Pkinase"/>
    <property type="match status" value="1"/>
</dbReference>
<evidence type="ECO:0000256" key="6">
    <source>
        <dbReference type="ARBA" id="ARBA00022992"/>
    </source>
</evidence>
<dbReference type="GO" id="GO:0016301">
    <property type="term" value="F:kinase activity"/>
    <property type="evidence" value="ECO:0007669"/>
    <property type="project" value="UniProtKB-KW"/>
</dbReference>
<dbReference type="Gene3D" id="2.60.120.10">
    <property type="entry name" value="Jelly Rolls"/>
    <property type="match status" value="1"/>
</dbReference>
<feature type="domain" description="Cyclic nucleotide-binding" evidence="9">
    <location>
        <begin position="548"/>
        <end position="664"/>
    </location>
</feature>
<accession>A0ABT5DRP5</accession>
<evidence type="ECO:0000256" key="2">
    <source>
        <dbReference type="ARBA" id="ARBA00022679"/>
    </source>
</evidence>
<keyword evidence="3 7" id="KW-0547">Nucleotide-binding</keyword>
<reference evidence="10 11" key="1">
    <citation type="submission" date="2022-11" db="EMBL/GenBank/DDBJ databases">
        <title>Minimal conservation of predation-associated metabolite biosynthetic gene clusters underscores biosynthetic potential of Myxococcota including descriptions for ten novel species: Archangium lansinium sp. nov., Myxococcus landrumus sp. nov., Nannocystis bai.</title>
        <authorList>
            <person name="Ahearne A."/>
            <person name="Stevens C."/>
            <person name="Dowd S."/>
        </authorList>
    </citation>
    <scope>NUCLEOTIDE SEQUENCE [LARGE SCALE GENOMIC DNA]</scope>
    <source>
        <strain evidence="10 11">BB15-2</strain>
    </source>
</reference>
<dbReference type="InterPro" id="IPR018490">
    <property type="entry name" value="cNMP-bd_dom_sf"/>
</dbReference>
<evidence type="ECO:0000313" key="11">
    <source>
        <dbReference type="Proteomes" id="UP001221686"/>
    </source>
</evidence>
<organism evidence="10 11">
    <name type="scientific">Nannocystis bainbridge</name>
    <dbReference type="NCBI Taxonomy" id="2995303"/>
    <lineage>
        <taxon>Bacteria</taxon>
        <taxon>Pseudomonadati</taxon>
        <taxon>Myxococcota</taxon>
        <taxon>Polyangia</taxon>
        <taxon>Nannocystales</taxon>
        <taxon>Nannocystaceae</taxon>
        <taxon>Nannocystis</taxon>
    </lineage>
</organism>
<gene>
    <name evidence="10" type="ORF">POL25_05420</name>
</gene>
<evidence type="ECO:0000256" key="5">
    <source>
        <dbReference type="ARBA" id="ARBA00022840"/>
    </source>
</evidence>
<dbReference type="InterPro" id="IPR000719">
    <property type="entry name" value="Prot_kinase_dom"/>
</dbReference>
<feature type="domain" description="Protein kinase" evidence="8">
    <location>
        <begin position="67"/>
        <end position="342"/>
    </location>
</feature>
<dbReference type="EMBL" id="JAQNDL010000001">
    <property type="protein sequence ID" value="MDC0716320.1"/>
    <property type="molecule type" value="Genomic_DNA"/>
</dbReference>
<proteinExistence type="predicted"/>
<dbReference type="Gene3D" id="1.10.510.10">
    <property type="entry name" value="Transferase(Phosphotransferase) domain 1"/>
    <property type="match status" value="1"/>
</dbReference>
<dbReference type="Proteomes" id="UP001221686">
    <property type="component" value="Unassembled WGS sequence"/>
</dbReference>
<sequence length="692" mass="76229">MSGTKRWPWDKPDHEEDEPVMAELRPAVTGTEPQIVRYLRDIEVEPQVSPGLDELGPPIDGTGDGRYAVGDQLGRGGGGVVYLGADRSMRRTVAVKVLSPNHVNDPVRVQAFVEEAIITGGLEHPNIVPAYDLGCSPTLGLYYTMKRLTGRPLSQIIDALHEGDPATTHAFGMYRLLGCFIELCRAVAYAHARGVLHCDLKPENVLIGEYGEVVLVDWGLAQVLGPQGRRQARAHMHAGTPEYMAPEQITKAGHDLDVRSDIWSLGVILYEILTLTQPFQGANAKEVLMRVMVEQVELPSKRAPNRPIPPGVEDICRRALSKNREHRYGSVVELLADLDAYLEGSRERMRRSELARRSLDAAHLLLDRLRPLEEECDDWLAGRPRDEGEELRTALMDEPRLADLRRELLAVYRDATQLILRGLESDSDVDSLRDVGGDLYWRVFMRLYPSSTPTEGPTREAAMELLLTLSQKCFGGIVRAGRRLTRSRALSPISTSDLQRPGPATDDPWLNVVSTLCGGEEEEIDESRAPTGLRTLIGRIMFLRRISLFNAVPTAALLPIAEACHEVAFAPLQPVFEQGAPGDALCILLEGTVEVVRDGAVINRLKPGDVCGEVAVLSQSARTAGVFATDEPVRALMLGADRFRKIVRESGDIGLAVIEVLSERLRVATEREAALRSLAKTILAKKVDLTLP</sequence>
<dbReference type="SUPFAM" id="SSF56112">
    <property type="entry name" value="Protein kinase-like (PK-like)"/>
    <property type="match status" value="1"/>
</dbReference>
<dbReference type="PANTHER" id="PTHR43289:SF6">
    <property type="entry name" value="SERINE_THREONINE-PROTEIN KINASE NEKL-3"/>
    <property type="match status" value="1"/>
</dbReference>
<dbReference type="InterPro" id="IPR017441">
    <property type="entry name" value="Protein_kinase_ATP_BS"/>
</dbReference>
<dbReference type="RefSeq" id="WP_272084765.1">
    <property type="nucleotide sequence ID" value="NZ_JAQNDL010000001.1"/>
</dbReference>
<dbReference type="SMART" id="SM00220">
    <property type="entry name" value="S_TKc"/>
    <property type="match status" value="1"/>
</dbReference>
<dbReference type="SUPFAM" id="SSF51206">
    <property type="entry name" value="cAMP-binding domain-like"/>
    <property type="match status" value="1"/>
</dbReference>
<keyword evidence="4 10" id="KW-0418">Kinase</keyword>
<evidence type="ECO:0000259" key="9">
    <source>
        <dbReference type="PROSITE" id="PS50042"/>
    </source>
</evidence>
<keyword evidence="1" id="KW-0140">cGMP</keyword>
<dbReference type="PROSITE" id="PS50042">
    <property type="entry name" value="CNMP_BINDING_3"/>
    <property type="match status" value="1"/>
</dbReference>
<keyword evidence="5 7" id="KW-0067">ATP-binding</keyword>
<name>A0ABT5DRP5_9BACT</name>
<dbReference type="CDD" id="cd14014">
    <property type="entry name" value="STKc_PknB_like"/>
    <property type="match status" value="1"/>
</dbReference>
<dbReference type="SMART" id="SM00100">
    <property type="entry name" value="cNMP"/>
    <property type="match status" value="1"/>
</dbReference>
<dbReference type="InterPro" id="IPR000595">
    <property type="entry name" value="cNMP-bd_dom"/>
</dbReference>